<comment type="caution">
    <text evidence="2">The sequence shown here is derived from an EMBL/GenBank/DDBJ whole genome shotgun (WGS) entry which is preliminary data.</text>
</comment>
<sequence>MNLRVSRGAIDACETDDGMEEGEKDPPTVDVAGGTLDGSSGVRSIKGLCGGSSTAGATGGVGRGVSMLLQHQ</sequence>
<name>A0AAW2NWZ4_9LAMI</name>
<reference evidence="2" key="1">
    <citation type="submission" date="2020-06" db="EMBL/GenBank/DDBJ databases">
        <authorList>
            <person name="Li T."/>
            <person name="Hu X."/>
            <person name="Zhang T."/>
            <person name="Song X."/>
            <person name="Zhang H."/>
            <person name="Dai N."/>
            <person name="Sheng W."/>
            <person name="Hou X."/>
            <person name="Wei L."/>
        </authorList>
    </citation>
    <scope>NUCLEOTIDE SEQUENCE</scope>
    <source>
        <strain evidence="2">G01</strain>
        <tissue evidence="2">Leaf</tissue>
    </source>
</reference>
<protein>
    <submittedName>
        <fullName evidence="2">Uncharacterized protein</fullName>
    </submittedName>
</protein>
<dbReference type="AlphaFoldDB" id="A0AAW2NWZ4"/>
<feature type="compositionally biased region" description="Acidic residues" evidence="1">
    <location>
        <begin position="13"/>
        <end position="23"/>
    </location>
</feature>
<accession>A0AAW2NWZ4</accession>
<gene>
    <name evidence="2" type="ORF">Sangu_1037300</name>
</gene>
<feature type="region of interest" description="Disordered" evidence="1">
    <location>
        <begin position="51"/>
        <end position="72"/>
    </location>
</feature>
<dbReference type="EMBL" id="JACGWK010000006">
    <property type="protein sequence ID" value="KAL0348095.1"/>
    <property type="molecule type" value="Genomic_DNA"/>
</dbReference>
<organism evidence="2">
    <name type="scientific">Sesamum angustifolium</name>
    <dbReference type="NCBI Taxonomy" id="2727405"/>
    <lineage>
        <taxon>Eukaryota</taxon>
        <taxon>Viridiplantae</taxon>
        <taxon>Streptophyta</taxon>
        <taxon>Embryophyta</taxon>
        <taxon>Tracheophyta</taxon>
        <taxon>Spermatophyta</taxon>
        <taxon>Magnoliopsida</taxon>
        <taxon>eudicotyledons</taxon>
        <taxon>Gunneridae</taxon>
        <taxon>Pentapetalae</taxon>
        <taxon>asterids</taxon>
        <taxon>lamiids</taxon>
        <taxon>Lamiales</taxon>
        <taxon>Pedaliaceae</taxon>
        <taxon>Sesamum</taxon>
    </lineage>
</organism>
<evidence type="ECO:0000256" key="1">
    <source>
        <dbReference type="SAM" id="MobiDB-lite"/>
    </source>
</evidence>
<evidence type="ECO:0000313" key="2">
    <source>
        <dbReference type="EMBL" id="KAL0348095.1"/>
    </source>
</evidence>
<proteinExistence type="predicted"/>
<reference evidence="2" key="2">
    <citation type="journal article" date="2024" name="Plant">
        <title>Genomic evolution and insights into agronomic trait innovations of Sesamum species.</title>
        <authorList>
            <person name="Miao H."/>
            <person name="Wang L."/>
            <person name="Qu L."/>
            <person name="Liu H."/>
            <person name="Sun Y."/>
            <person name="Le M."/>
            <person name="Wang Q."/>
            <person name="Wei S."/>
            <person name="Zheng Y."/>
            <person name="Lin W."/>
            <person name="Duan Y."/>
            <person name="Cao H."/>
            <person name="Xiong S."/>
            <person name="Wang X."/>
            <person name="Wei L."/>
            <person name="Li C."/>
            <person name="Ma Q."/>
            <person name="Ju M."/>
            <person name="Zhao R."/>
            <person name="Li G."/>
            <person name="Mu C."/>
            <person name="Tian Q."/>
            <person name="Mei H."/>
            <person name="Zhang T."/>
            <person name="Gao T."/>
            <person name="Zhang H."/>
        </authorList>
    </citation>
    <scope>NUCLEOTIDE SEQUENCE</scope>
    <source>
        <strain evidence="2">G01</strain>
    </source>
</reference>
<feature type="region of interest" description="Disordered" evidence="1">
    <location>
        <begin position="1"/>
        <end position="37"/>
    </location>
</feature>